<dbReference type="eggNOG" id="COG2334">
    <property type="taxonomic scope" value="Bacteria"/>
</dbReference>
<evidence type="ECO:0000256" key="2">
    <source>
        <dbReference type="ARBA" id="ARBA00022490"/>
    </source>
</evidence>
<dbReference type="Gene3D" id="3.90.1200.10">
    <property type="match status" value="1"/>
</dbReference>
<dbReference type="InterPro" id="IPR002575">
    <property type="entry name" value="Aminoglycoside_PTrfase"/>
</dbReference>
<evidence type="ECO:0000313" key="11">
    <source>
        <dbReference type="Proteomes" id="UP000006180"/>
    </source>
</evidence>
<dbReference type="KEGG" id="sfd:USDA257_c02260"/>
<accession>I3WYW8</accession>
<comment type="function">
    <text evidence="6">Catalyzes the GTP-dependent phosphorylation of 5-hydroxy-L-lysine.</text>
</comment>
<keyword evidence="4" id="KW-0418">Kinase</keyword>
<comment type="subcellular location">
    <subcellularLocation>
        <location evidence="1">Cytoplasm</location>
    </subcellularLocation>
</comment>
<dbReference type="InterPro" id="IPR050249">
    <property type="entry name" value="Pseudomonas-type_ThrB"/>
</dbReference>
<keyword evidence="2" id="KW-0963">Cytoplasm</keyword>
<evidence type="ECO:0000256" key="8">
    <source>
        <dbReference type="ARBA" id="ARBA00040505"/>
    </source>
</evidence>
<dbReference type="PANTHER" id="PTHR21064">
    <property type="entry name" value="AMINOGLYCOSIDE PHOSPHOTRANSFERASE DOMAIN-CONTAINING PROTEIN-RELATED"/>
    <property type="match status" value="1"/>
</dbReference>
<organism evidence="10 11">
    <name type="scientific">Sinorhizobium fredii (strain USDA 257)</name>
    <dbReference type="NCBI Taxonomy" id="1185652"/>
    <lineage>
        <taxon>Bacteria</taxon>
        <taxon>Pseudomonadati</taxon>
        <taxon>Pseudomonadota</taxon>
        <taxon>Alphaproteobacteria</taxon>
        <taxon>Hyphomicrobiales</taxon>
        <taxon>Rhizobiaceae</taxon>
        <taxon>Sinorhizobium/Ensifer group</taxon>
        <taxon>Sinorhizobium</taxon>
    </lineage>
</organism>
<dbReference type="HOGENOM" id="CLU_042971_0_1_5"/>
<evidence type="ECO:0000256" key="1">
    <source>
        <dbReference type="ARBA" id="ARBA00004496"/>
    </source>
</evidence>
<dbReference type="EC" id="2.7.1.81" evidence="7"/>
<comment type="catalytic activity">
    <reaction evidence="5">
        <text>(5R)-5-hydroxy-L-lysine + GTP = (5R)-5-phosphooxy-L-lysine + GDP + H(+)</text>
        <dbReference type="Rhea" id="RHEA:19049"/>
        <dbReference type="ChEBI" id="CHEBI:15378"/>
        <dbReference type="ChEBI" id="CHEBI:37565"/>
        <dbReference type="ChEBI" id="CHEBI:57882"/>
        <dbReference type="ChEBI" id="CHEBI:58189"/>
        <dbReference type="ChEBI" id="CHEBI:58357"/>
        <dbReference type="EC" id="2.7.1.81"/>
    </reaction>
</comment>
<sequence>MLAALRPVGAHWHNFVAMAIDCPTIFGRSIVLPLADSLSASLFTQNKLRGDAAKIRDICSLLHVFIRNPAQSSIVIRQKRSIPTARNLYRKNKIVVQKLESDILRPSSCPFSRQDLNELKMGHKHQCGPARVPELSEACHPVGAAEAEEIAERLYGARGSATRFETEKDDTFLLNCAAQGKFVLKIAHPSERMEELDFQVALMRHLEQQAPDLPIPRALRDVDGADLPIVTTSAGERRVVRLITFLPGTPLDRTSATAPQRERIGEILAKLRHSMADFSHPADGRAVAWDVTHLPDLTDLLSFIPAGGKRAWTVRALERFAEVKPSLDLCRRQVLHNDFNTSNLVVDHASPQFLTGVIDFGDAVRTAIAVDVSTALMNQMPKTFDHGNRRDLFDEPRDVLRGYLRHAELTDEELRLIPFLSMGRLAVRALLTCWRAEIFPENSRYILRNTEAGWAHLEWFHSISTAQISDLLTR</sequence>
<evidence type="ECO:0000259" key="9">
    <source>
        <dbReference type="Pfam" id="PF01636"/>
    </source>
</evidence>
<evidence type="ECO:0000256" key="3">
    <source>
        <dbReference type="ARBA" id="ARBA00022679"/>
    </source>
</evidence>
<proteinExistence type="predicted"/>
<evidence type="ECO:0000256" key="4">
    <source>
        <dbReference type="ARBA" id="ARBA00022777"/>
    </source>
</evidence>
<feature type="domain" description="Aminoglycoside phosphotransferase" evidence="9">
    <location>
        <begin position="169"/>
        <end position="401"/>
    </location>
</feature>
<dbReference type="Proteomes" id="UP000006180">
    <property type="component" value="Chromosome"/>
</dbReference>
<dbReference type="PATRIC" id="fig|1185652.3.peg.237"/>
<protein>
    <recommendedName>
        <fullName evidence="8">Hydroxylysine kinase</fullName>
        <ecNumber evidence="7">2.7.1.81</ecNumber>
    </recommendedName>
</protein>
<dbReference type="GO" id="GO:0047992">
    <property type="term" value="F:hydroxylysine kinase activity"/>
    <property type="evidence" value="ECO:0007669"/>
    <property type="project" value="UniProtKB-EC"/>
</dbReference>
<dbReference type="InterPro" id="IPR011009">
    <property type="entry name" value="Kinase-like_dom_sf"/>
</dbReference>
<evidence type="ECO:0000256" key="5">
    <source>
        <dbReference type="ARBA" id="ARBA00036820"/>
    </source>
</evidence>
<reference evidence="10 11" key="1">
    <citation type="journal article" date="2012" name="J. Bacteriol.">
        <title>Complete genome sequence of the broad-host-range strain Sinorhizobium fredii USDA257.</title>
        <authorList>
            <person name="Schuldes J."/>
            <person name="Rodriguez Orbegoso M."/>
            <person name="Schmeisser C."/>
            <person name="Krishnan H.B."/>
            <person name="Daniel R."/>
            <person name="Streit W.R."/>
        </authorList>
    </citation>
    <scope>NUCLEOTIDE SEQUENCE [LARGE SCALE GENOMIC DNA]</scope>
    <source>
        <strain evidence="10 11">USDA 257</strain>
    </source>
</reference>
<gene>
    <name evidence="10" type="ORF">USDA257_c02260</name>
</gene>
<evidence type="ECO:0000256" key="7">
    <source>
        <dbReference type="ARBA" id="ARBA00038873"/>
    </source>
</evidence>
<dbReference type="PANTHER" id="PTHR21064:SF1">
    <property type="entry name" value="HYDROXYLYSINE KINASE"/>
    <property type="match status" value="1"/>
</dbReference>
<dbReference type="Pfam" id="PF01636">
    <property type="entry name" value="APH"/>
    <property type="match status" value="1"/>
</dbReference>
<evidence type="ECO:0000256" key="6">
    <source>
        <dbReference type="ARBA" id="ARBA00037368"/>
    </source>
</evidence>
<dbReference type="GO" id="GO:0005737">
    <property type="term" value="C:cytoplasm"/>
    <property type="evidence" value="ECO:0007669"/>
    <property type="project" value="UniProtKB-SubCell"/>
</dbReference>
<dbReference type="AlphaFoldDB" id="I3WYW8"/>
<keyword evidence="3" id="KW-0808">Transferase</keyword>
<dbReference type="EMBL" id="CP003563">
    <property type="protein sequence ID" value="AFL48824.1"/>
    <property type="molecule type" value="Genomic_DNA"/>
</dbReference>
<name>I3WYW8_SINF2</name>
<dbReference type="SUPFAM" id="SSF56112">
    <property type="entry name" value="Protein kinase-like (PK-like)"/>
    <property type="match status" value="1"/>
</dbReference>
<dbReference type="STRING" id="1185652.USDA257_c02260"/>
<evidence type="ECO:0000313" key="10">
    <source>
        <dbReference type="EMBL" id="AFL48824.1"/>
    </source>
</evidence>